<evidence type="ECO:0000313" key="2">
    <source>
        <dbReference type="Proteomes" id="UP001057402"/>
    </source>
</evidence>
<comment type="caution">
    <text evidence="1">The sequence shown here is derived from an EMBL/GenBank/DDBJ whole genome shotgun (WGS) entry which is preliminary data.</text>
</comment>
<protein>
    <submittedName>
        <fullName evidence="1">Uncharacterized protein</fullName>
    </submittedName>
</protein>
<accession>A0ACB9S767</accession>
<dbReference type="Proteomes" id="UP001057402">
    <property type="component" value="Chromosome 2"/>
</dbReference>
<evidence type="ECO:0000313" key="1">
    <source>
        <dbReference type="EMBL" id="KAI4387040.1"/>
    </source>
</evidence>
<sequence length="185" mass="20949">MDALSSECSSGCESGWTLYFDHSSSEDAAATRFKDGGDLKKPKFGKKGFDDDDEEEEERKRRRRICHGLRRVLRPSDPLRGCWHPRRGPRRSSSQPACTTPRSGTKGQGEDYQSLLDDTASSPAIITNHRGWNRKSGGTTNSNNTSIDCNQWFGRKDTKEWTSSEGRKELDLKRIGIKPRRKNVE</sequence>
<organism evidence="1 2">
    <name type="scientific">Melastoma candidum</name>
    <dbReference type="NCBI Taxonomy" id="119954"/>
    <lineage>
        <taxon>Eukaryota</taxon>
        <taxon>Viridiplantae</taxon>
        <taxon>Streptophyta</taxon>
        <taxon>Embryophyta</taxon>
        <taxon>Tracheophyta</taxon>
        <taxon>Spermatophyta</taxon>
        <taxon>Magnoliopsida</taxon>
        <taxon>eudicotyledons</taxon>
        <taxon>Gunneridae</taxon>
        <taxon>Pentapetalae</taxon>
        <taxon>rosids</taxon>
        <taxon>malvids</taxon>
        <taxon>Myrtales</taxon>
        <taxon>Melastomataceae</taxon>
        <taxon>Melastomatoideae</taxon>
        <taxon>Melastomateae</taxon>
        <taxon>Melastoma</taxon>
    </lineage>
</organism>
<reference evidence="2" key="1">
    <citation type="journal article" date="2023" name="Front. Plant Sci.">
        <title>Chromosomal-level genome assembly of Melastoma candidum provides insights into trichome evolution.</title>
        <authorList>
            <person name="Zhong Y."/>
            <person name="Wu W."/>
            <person name="Sun C."/>
            <person name="Zou P."/>
            <person name="Liu Y."/>
            <person name="Dai S."/>
            <person name="Zhou R."/>
        </authorList>
    </citation>
    <scope>NUCLEOTIDE SEQUENCE [LARGE SCALE GENOMIC DNA]</scope>
</reference>
<gene>
    <name evidence="1" type="ORF">MLD38_004904</name>
</gene>
<name>A0ACB9S767_9MYRT</name>
<keyword evidence="2" id="KW-1185">Reference proteome</keyword>
<dbReference type="EMBL" id="CM042881">
    <property type="protein sequence ID" value="KAI4387040.1"/>
    <property type="molecule type" value="Genomic_DNA"/>
</dbReference>
<proteinExistence type="predicted"/>